<sequence>MTFHAVTKPIAEPGPKVGGDPVWLGEPSWPVHPGTGEPLDFIGQFCLAGTDLEEQYFLNFPHGYGYAYLSPDRLEGRFSWEAA</sequence>
<name>A0A918M0U7_9ACTN</name>
<gene>
    <name evidence="1" type="ORF">GCM10010226_80650</name>
</gene>
<keyword evidence="2" id="KW-1185">Reference proteome</keyword>
<organism evidence="1 2">
    <name type="scientific">Streptomyces phaeofaciens</name>
    <dbReference type="NCBI Taxonomy" id="68254"/>
    <lineage>
        <taxon>Bacteria</taxon>
        <taxon>Bacillati</taxon>
        <taxon>Actinomycetota</taxon>
        <taxon>Actinomycetes</taxon>
        <taxon>Kitasatosporales</taxon>
        <taxon>Streptomycetaceae</taxon>
        <taxon>Streptomyces</taxon>
    </lineage>
</organism>
<reference evidence="1" key="1">
    <citation type="journal article" date="2014" name="Int. J. Syst. Evol. Microbiol.">
        <title>Complete genome sequence of Corynebacterium casei LMG S-19264T (=DSM 44701T), isolated from a smear-ripened cheese.</title>
        <authorList>
            <consortium name="US DOE Joint Genome Institute (JGI-PGF)"/>
            <person name="Walter F."/>
            <person name="Albersmeier A."/>
            <person name="Kalinowski J."/>
            <person name="Ruckert C."/>
        </authorList>
    </citation>
    <scope>NUCLEOTIDE SEQUENCE</scope>
    <source>
        <strain evidence="1">JCM 4125</strain>
    </source>
</reference>
<reference evidence="1" key="2">
    <citation type="submission" date="2020-09" db="EMBL/GenBank/DDBJ databases">
        <authorList>
            <person name="Sun Q."/>
            <person name="Ohkuma M."/>
        </authorList>
    </citation>
    <scope>NUCLEOTIDE SEQUENCE</scope>
    <source>
        <strain evidence="1">JCM 4125</strain>
    </source>
</reference>
<dbReference type="Proteomes" id="UP000646776">
    <property type="component" value="Unassembled WGS sequence"/>
</dbReference>
<comment type="caution">
    <text evidence="1">The sequence shown here is derived from an EMBL/GenBank/DDBJ whole genome shotgun (WGS) entry which is preliminary data.</text>
</comment>
<proteinExistence type="predicted"/>
<dbReference type="AlphaFoldDB" id="A0A918M0U7"/>
<evidence type="ECO:0000313" key="2">
    <source>
        <dbReference type="Proteomes" id="UP000646776"/>
    </source>
</evidence>
<protein>
    <submittedName>
        <fullName evidence="1">Uncharacterized protein</fullName>
    </submittedName>
</protein>
<accession>A0A918M0U7</accession>
<evidence type="ECO:0000313" key="1">
    <source>
        <dbReference type="EMBL" id="GGT90331.1"/>
    </source>
</evidence>
<dbReference type="RefSeq" id="WP_229871079.1">
    <property type="nucleotide sequence ID" value="NZ_BMSA01000037.1"/>
</dbReference>
<dbReference type="EMBL" id="BMSA01000037">
    <property type="protein sequence ID" value="GGT90331.1"/>
    <property type="molecule type" value="Genomic_DNA"/>
</dbReference>